<dbReference type="EMBL" id="JAHCTB010000010">
    <property type="protein sequence ID" value="MBT0609213.1"/>
    <property type="molecule type" value="Genomic_DNA"/>
</dbReference>
<evidence type="ECO:0000313" key="2">
    <source>
        <dbReference type="Proteomes" id="UP001297092"/>
    </source>
</evidence>
<comment type="caution">
    <text evidence="1">The sequence shown here is derived from an EMBL/GenBank/DDBJ whole genome shotgun (WGS) entry which is preliminary data.</text>
</comment>
<evidence type="ECO:0000313" key="1">
    <source>
        <dbReference type="EMBL" id="MBT0609213.1"/>
    </source>
</evidence>
<dbReference type="RefSeq" id="WP_214114670.1">
    <property type="nucleotide sequence ID" value="NZ_JAHCTB010000010.1"/>
</dbReference>
<dbReference type="Proteomes" id="UP001297092">
    <property type="component" value="Unassembled WGS sequence"/>
</dbReference>
<sequence length="239" mass="28215">MSLFNFRKKSSKDKNNISSSFEKLTKVFSTPIDLRNNESWKEEFNKTINLFTFEKNKNEIIEDQVGMSYLNLSASNNKNNFKIDYFVKICIENGVGIIINEGSEDNSKWKFTFGDLIDYSLNNKFYSDKITAPFTGETIDRYINKRETTIGQPSNQFLPVIARKHIKAFFKTFNLINVKTAIIWWRDDNRLTLAFNITPEHFENPDKESIKTLLYFTGWFLPNHYDVIFIKENEDFRKI</sequence>
<accession>A0ABS5S8A9</accession>
<name>A0ABS5S8A9_9FLAO</name>
<gene>
    <name evidence="1" type="ORF">KIV10_13580</name>
</gene>
<reference evidence="1 2" key="1">
    <citation type="submission" date="2021-05" db="EMBL/GenBank/DDBJ databases">
        <title>Aequorivita echinoideorum JCM 30378 genome.</title>
        <authorList>
            <person name="Zhang H."/>
            <person name="Li C."/>
        </authorList>
    </citation>
    <scope>NUCLEOTIDE SEQUENCE [LARGE SCALE GENOMIC DNA]</scope>
    <source>
        <strain evidence="1 2">JCM30378</strain>
    </source>
</reference>
<organism evidence="1 2">
    <name type="scientific">Aequorivita echinoideorum</name>
    <dbReference type="NCBI Taxonomy" id="1549647"/>
    <lineage>
        <taxon>Bacteria</taxon>
        <taxon>Pseudomonadati</taxon>
        <taxon>Bacteroidota</taxon>
        <taxon>Flavobacteriia</taxon>
        <taxon>Flavobacteriales</taxon>
        <taxon>Flavobacteriaceae</taxon>
        <taxon>Aequorivita</taxon>
    </lineage>
</organism>
<keyword evidence="2" id="KW-1185">Reference proteome</keyword>
<protein>
    <submittedName>
        <fullName evidence="1">Uncharacterized protein</fullName>
    </submittedName>
</protein>
<proteinExistence type="predicted"/>